<evidence type="ECO:0000256" key="2">
    <source>
        <dbReference type="ARBA" id="ARBA00007379"/>
    </source>
</evidence>
<evidence type="ECO:0000256" key="6">
    <source>
        <dbReference type="ARBA" id="ARBA00022692"/>
    </source>
</evidence>
<gene>
    <name evidence="14" type="ORF">COV09_00450</name>
</gene>
<keyword evidence="8 10" id="KW-0472">Membrane</keyword>
<dbReference type="Gene3D" id="3.30.70.3040">
    <property type="match status" value="1"/>
</dbReference>
<proteinExistence type="inferred from homology"/>
<evidence type="ECO:0000256" key="1">
    <source>
        <dbReference type="ARBA" id="ARBA00004651"/>
    </source>
</evidence>
<evidence type="ECO:0000256" key="5">
    <source>
        <dbReference type="ARBA" id="ARBA00022618"/>
    </source>
</evidence>
<evidence type="ECO:0000256" key="9">
    <source>
        <dbReference type="ARBA" id="ARBA00023306"/>
    </source>
</evidence>
<name>A0A2H0RHX2_9BACT</name>
<evidence type="ECO:0000313" key="14">
    <source>
        <dbReference type="EMBL" id="PIR45624.1"/>
    </source>
</evidence>
<evidence type="ECO:0000256" key="3">
    <source>
        <dbReference type="ARBA" id="ARBA00021907"/>
    </source>
</evidence>
<dbReference type="PANTHER" id="PTHR47755:SF1">
    <property type="entry name" value="CELL DIVISION PROTEIN FTSX"/>
    <property type="match status" value="1"/>
</dbReference>
<evidence type="ECO:0000256" key="11">
    <source>
        <dbReference type="SAM" id="Phobius"/>
    </source>
</evidence>
<dbReference type="Pfam" id="PF18075">
    <property type="entry name" value="FtsX_ECD"/>
    <property type="match status" value="1"/>
</dbReference>
<keyword evidence="7 11" id="KW-1133">Transmembrane helix</keyword>
<organism evidence="14 15">
    <name type="scientific">Candidatus Vogelbacteria bacterium CG10_big_fil_rev_8_21_14_0_10_50_13</name>
    <dbReference type="NCBI Taxonomy" id="1975044"/>
    <lineage>
        <taxon>Bacteria</taxon>
        <taxon>Candidatus Vogeliibacteriota</taxon>
    </lineage>
</organism>
<dbReference type="Pfam" id="PF02687">
    <property type="entry name" value="FtsX"/>
    <property type="match status" value="1"/>
</dbReference>
<feature type="transmembrane region" description="Helical" evidence="11">
    <location>
        <begin position="184"/>
        <end position="209"/>
    </location>
</feature>
<keyword evidence="9 10" id="KW-0131">Cell cycle</keyword>
<dbReference type="InterPro" id="IPR004513">
    <property type="entry name" value="FtsX"/>
</dbReference>
<accession>A0A2H0RHX2</accession>
<dbReference type="Proteomes" id="UP000230906">
    <property type="component" value="Unassembled WGS sequence"/>
</dbReference>
<comment type="caution">
    <text evidence="14">The sequence shown here is derived from an EMBL/GenBank/DDBJ whole genome shotgun (WGS) entry which is preliminary data.</text>
</comment>
<evidence type="ECO:0000256" key="4">
    <source>
        <dbReference type="ARBA" id="ARBA00022475"/>
    </source>
</evidence>
<comment type="subcellular location">
    <subcellularLocation>
        <location evidence="1">Cell membrane</location>
        <topology evidence="1">Multi-pass membrane protein</topology>
    </subcellularLocation>
</comment>
<comment type="similarity">
    <text evidence="2 10">Belongs to the ABC-4 integral membrane protein family. FtsX subfamily.</text>
</comment>
<feature type="transmembrane region" description="Helical" evidence="11">
    <location>
        <begin position="276"/>
        <end position="300"/>
    </location>
</feature>
<evidence type="ECO:0000256" key="7">
    <source>
        <dbReference type="ARBA" id="ARBA00022989"/>
    </source>
</evidence>
<dbReference type="GO" id="GO:0051301">
    <property type="term" value="P:cell division"/>
    <property type="evidence" value="ECO:0007669"/>
    <property type="project" value="UniProtKB-KW"/>
</dbReference>
<feature type="domain" description="FtsX extracellular" evidence="13">
    <location>
        <begin position="59"/>
        <end position="146"/>
    </location>
</feature>
<dbReference type="InterPro" id="IPR003838">
    <property type="entry name" value="ABC3_permease_C"/>
</dbReference>
<dbReference type="PANTHER" id="PTHR47755">
    <property type="entry name" value="CELL DIVISION PROTEIN FTSX"/>
    <property type="match status" value="1"/>
</dbReference>
<feature type="domain" description="ABC3 transporter permease C-terminal" evidence="12">
    <location>
        <begin position="185"/>
        <end position="305"/>
    </location>
</feature>
<dbReference type="InterPro" id="IPR040690">
    <property type="entry name" value="FtsX_ECD"/>
</dbReference>
<dbReference type="GO" id="GO:0005886">
    <property type="term" value="C:plasma membrane"/>
    <property type="evidence" value="ECO:0007669"/>
    <property type="project" value="UniProtKB-SubCell"/>
</dbReference>
<sequence>MLLINLRRVIKSGFNNFWRSSVVSMASVLTLTVTLFVLGSLLLGSAFLDSTLNNIQDKVDISVTFLPDASEEAVLSLKESVVLLPEVSAVEYVSKEEELALFRERHKDNSLIIQSLEEVGNPFGARLNIKAANPSHYETIANFLGNRAGEGAASTDRIIDNLSFKKDIVDKLLKVIASSRKVSVAISIVLVVTSIMVTVNTISLAIYISRDEISVMRLVGAGDMYVRGPFMVEGVIAGVIASIFSLILLYPATVWVRNATTNVYGGVNLVSYYTEHFGQIFLTLLFSGILLGVIASWLAIRKYAKV</sequence>
<evidence type="ECO:0000259" key="13">
    <source>
        <dbReference type="Pfam" id="PF18075"/>
    </source>
</evidence>
<evidence type="ECO:0000256" key="8">
    <source>
        <dbReference type="ARBA" id="ARBA00023136"/>
    </source>
</evidence>
<protein>
    <recommendedName>
        <fullName evidence="3 10">Cell division protein FtsX</fullName>
    </recommendedName>
</protein>
<dbReference type="EMBL" id="PCYJ01000008">
    <property type="protein sequence ID" value="PIR45624.1"/>
    <property type="molecule type" value="Genomic_DNA"/>
</dbReference>
<keyword evidence="4 10" id="KW-1003">Cell membrane</keyword>
<keyword evidence="6 11" id="KW-0812">Transmembrane</keyword>
<dbReference type="PIRSF" id="PIRSF003097">
    <property type="entry name" value="FtsX"/>
    <property type="match status" value="1"/>
</dbReference>
<reference evidence="14 15" key="1">
    <citation type="submission" date="2017-09" db="EMBL/GenBank/DDBJ databases">
        <title>Depth-based differentiation of microbial function through sediment-hosted aquifers and enrichment of novel symbionts in the deep terrestrial subsurface.</title>
        <authorList>
            <person name="Probst A.J."/>
            <person name="Ladd B."/>
            <person name="Jarett J.K."/>
            <person name="Geller-Mcgrath D.E."/>
            <person name="Sieber C.M."/>
            <person name="Emerson J.B."/>
            <person name="Anantharaman K."/>
            <person name="Thomas B.C."/>
            <person name="Malmstrom R."/>
            <person name="Stieglmeier M."/>
            <person name="Klingl A."/>
            <person name="Woyke T."/>
            <person name="Ryan C.M."/>
            <person name="Banfield J.F."/>
        </authorList>
    </citation>
    <scope>NUCLEOTIDE SEQUENCE [LARGE SCALE GENOMIC DNA]</scope>
    <source>
        <strain evidence="14">CG10_big_fil_rev_8_21_14_0_10_50_13</strain>
    </source>
</reference>
<dbReference type="AlphaFoldDB" id="A0A2H0RHX2"/>
<evidence type="ECO:0000259" key="12">
    <source>
        <dbReference type="Pfam" id="PF02687"/>
    </source>
</evidence>
<feature type="transmembrane region" description="Helical" evidence="11">
    <location>
        <begin position="21"/>
        <end position="48"/>
    </location>
</feature>
<keyword evidence="5 10" id="KW-0132">Cell division</keyword>
<evidence type="ECO:0000256" key="10">
    <source>
        <dbReference type="PIRNR" id="PIRNR003097"/>
    </source>
</evidence>
<evidence type="ECO:0000313" key="15">
    <source>
        <dbReference type="Proteomes" id="UP000230906"/>
    </source>
</evidence>
<feature type="transmembrane region" description="Helical" evidence="11">
    <location>
        <begin position="230"/>
        <end position="256"/>
    </location>
</feature>